<evidence type="ECO:0000313" key="5">
    <source>
        <dbReference type="EMBL" id="MBC2666507.1"/>
    </source>
</evidence>
<dbReference type="PANTHER" id="PTHR45138:SF9">
    <property type="entry name" value="DIGUANYLATE CYCLASE DGCM-RELATED"/>
    <property type="match status" value="1"/>
</dbReference>
<dbReference type="PROSITE" id="PS50887">
    <property type="entry name" value="GGDEF"/>
    <property type="match status" value="1"/>
</dbReference>
<keyword evidence="3" id="KW-0175">Coiled coil</keyword>
<organism evidence="5 6">
    <name type="scientific">Novosphingobium flavum</name>
    <dbReference type="NCBI Taxonomy" id="1778672"/>
    <lineage>
        <taxon>Bacteria</taxon>
        <taxon>Pseudomonadati</taxon>
        <taxon>Pseudomonadota</taxon>
        <taxon>Alphaproteobacteria</taxon>
        <taxon>Sphingomonadales</taxon>
        <taxon>Sphingomonadaceae</taxon>
        <taxon>Novosphingobium</taxon>
    </lineage>
</organism>
<dbReference type="NCBIfam" id="TIGR00254">
    <property type="entry name" value="GGDEF"/>
    <property type="match status" value="1"/>
</dbReference>
<dbReference type="EC" id="2.7.7.65" evidence="1"/>
<evidence type="ECO:0000313" key="6">
    <source>
        <dbReference type="Proteomes" id="UP000566813"/>
    </source>
</evidence>
<gene>
    <name evidence="5" type="ORF">H7F51_13345</name>
</gene>
<dbReference type="GO" id="GO:1902201">
    <property type="term" value="P:negative regulation of bacterial-type flagellum-dependent cell motility"/>
    <property type="evidence" value="ECO:0007669"/>
    <property type="project" value="TreeGrafter"/>
</dbReference>
<comment type="caution">
    <text evidence="5">The sequence shown here is derived from an EMBL/GenBank/DDBJ whole genome shotgun (WGS) entry which is preliminary data.</text>
</comment>
<dbReference type="Gene3D" id="3.30.70.270">
    <property type="match status" value="1"/>
</dbReference>
<evidence type="ECO:0000256" key="1">
    <source>
        <dbReference type="ARBA" id="ARBA00012528"/>
    </source>
</evidence>
<dbReference type="InterPro" id="IPR029787">
    <property type="entry name" value="Nucleotide_cyclase"/>
</dbReference>
<dbReference type="SUPFAM" id="SSF55073">
    <property type="entry name" value="Nucleotide cyclase"/>
    <property type="match status" value="1"/>
</dbReference>
<dbReference type="GO" id="GO:0052621">
    <property type="term" value="F:diguanylate cyclase activity"/>
    <property type="evidence" value="ECO:0007669"/>
    <property type="project" value="UniProtKB-EC"/>
</dbReference>
<evidence type="ECO:0000256" key="2">
    <source>
        <dbReference type="ARBA" id="ARBA00034247"/>
    </source>
</evidence>
<sequence>MFKFLARSVGAQDDIDHPEAEDLTAGPGRTARRVLLDRMSEFLIGNDLDVSPANLLLAHAAFSGSDLDLARRIAERELAREAIDQDWLDRMKPAEADEMGSEEREAELDRLMGRLDSSLASFSSATTRAHGTTAAYGDSLQQHVGEMGGNRIGGDDTTGEMLTSLVGIAKAMLERTREVEGEMKRSSEEAESLRRSLERARRDAEIDHLTGLPNRRAFEGVLANQYREAQQEIDLLTLAICDIDHFKRVNDLHGHETGDRVIQAIGQVLARISDDRCHVARHGGEEFVMLFRGRSVREAKEMLDLARRQLADRNFINRITDEPIGQITFSGGVADVFAYADPRDALRGADEALYRAKAEGRNQIVGAERQK</sequence>
<proteinExistence type="predicted"/>
<keyword evidence="6" id="KW-1185">Reference proteome</keyword>
<dbReference type="InterPro" id="IPR050469">
    <property type="entry name" value="Diguanylate_Cyclase"/>
</dbReference>
<dbReference type="PANTHER" id="PTHR45138">
    <property type="entry name" value="REGULATORY COMPONENTS OF SENSORY TRANSDUCTION SYSTEM"/>
    <property type="match status" value="1"/>
</dbReference>
<dbReference type="GO" id="GO:0005886">
    <property type="term" value="C:plasma membrane"/>
    <property type="evidence" value="ECO:0007669"/>
    <property type="project" value="TreeGrafter"/>
</dbReference>
<feature type="domain" description="GGDEF" evidence="4">
    <location>
        <begin position="234"/>
        <end position="369"/>
    </location>
</feature>
<comment type="catalytic activity">
    <reaction evidence="2">
        <text>2 GTP = 3',3'-c-di-GMP + 2 diphosphate</text>
        <dbReference type="Rhea" id="RHEA:24898"/>
        <dbReference type="ChEBI" id="CHEBI:33019"/>
        <dbReference type="ChEBI" id="CHEBI:37565"/>
        <dbReference type="ChEBI" id="CHEBI:58805"/>
        <dbReference type="EC" id="2.7.7.65"/>
    </reaction>
</comment>
<dbReference type="InterPro" id="IPR043128">
    <property type="entry name" value="Rev_trsase/Diguanyl_cyclase"/>
</dbReference>
<dbReference type="CDD" id="cd01949">
    <property type="entry name" value="GGDEF"/>
    <property type="match status" value="1"/>
</dbReference>
<dbReference type="Proteomes" id="UP000566813">
    <property type="component" value="Unassembled WGS sequence"/>
</dbReference>
<protein>
    <recommendedName>
        <fullName evidence="1">diguanylate cyclase</fullName>
        <ecNumber evidence="1">2.7.7.65</ecNumber>
    </recommendedName>
</protein>
<dbReference type="InterPro" id="IPR000160">
    <property type="entry name" value="GGDEF_dom"/>
</dbReference>
<feature type="coiled-coil region" evidence="3">
    <location>
        <begin position="176"/>
        <end position="207"/>
    </location>
</feature>
<dbReference type="FunFam" id="3.30.70.270:FF:000001">
    <property type="entry name" value="Diguanylate cyclase domain protein"/>
    <property type="match status" value="1"/>
</dbReference>
<dbReference type="GO" id="GO:0043709">
    <property type="term" value="P:cell adhesion involved in single-species biofilm formation"/>
    <property type="evidence" value="ECO:0007669"/>
    <property type="project" value="TreeGrafter"/>
</dbReference>
<evidence type="ECO:0000259" key="4">
    <source>
        <dbReference type="PROSITE" id="PS50887"/>
    </source>
</evidence>
<name>A0A7X1KMD4_9SPHN</name>
<evidence type="ECO:0000256" key="3">
    <source>
        <dbReference type="SAM" id="Coils"/>
    </source>
</evidence>
<dbReference type="EMBL" id="JACLAW010000010">
    <property type="protein sequence ID" value="MBC2666507.1"/>
    <property type="molecule type" value="Genomic_DNA"/>
</dbReference>
<accession>A0A7X1KMD4</accession>
<dbReference type="SMART" id="SM00267">
    <property type="entry name" value="GGDEF"/>
    <property type="match status" value="1"/>
</dbReference>
<dbReference type="RefSeq" id="WP_185664811.1">
    <property type="nucleotide sequence ID" value="NZ_JACLAW010000010.1"/>
</dbReference>
<dbReference type="Pfam" id="PF00990">
    <property type="entry name" value="GGDEF"/>
    <property type="match status" value="1"/>
</dbReference>
<reference evidence="5 6" key="1">
    <citation type="submission" date="2020-08" db="EMBL/GenBank/DDBJ databases">
        <title>The genome sequence of type strain Novosphingobium flavum NBRC 111647.</title>
        <authorList>
            <person name="Liu Y."/>
        </authorList>
    </citation>
    <scope>NUCLEOTIDE SEQUENCE [LARGE SCALE GENOMIC DNA]</scope>
    <source>
        <strain evidence="5 6">NBRC 111647</strain>
    </source>
</reference>
<dbReference type="AlphaFoldDB" id="A0A7X1KMD4"/>